<organism evidence="1 2">
    <name type="scientific">Botryotinia fuckeliana (strain T4)</name>
    <name type="common">Noble rot fungus</name>
    <name type="synonym">Botrytis cinerea</name>
    <dbReference type="NCBI Taxonomy" id="999810"/>
    <lineage>
        <taxon>Eukaryota</taxon>
        <taxon>Fungi</taxon>
        <taxon>Dikarya</taxon>
        <taxon>Ascomycota</taxon>
        <taxon>Pezizomycotina</taxon>
        <taxon>Leotiomycetes</taxon>
        <taxon>Helotiales</taxon>
        <taxon>Sclerotiniaceae</taxon>
        <taxon>Botrytis</taxon>
    </lineage>
</organism>
<sequence>MPKSLEELTKHDWSMFTDNSRATPPLLNGSSFDS</sequence>
<protein>
    <submittedName>
        <fullName evidence="1">Uncharacterized protein</fullName>
    </submittedName>
</protein>
<accession>G2XVG1</accession>
<name>G2XVG1_BOTF4</name>
<proteinExistence type="predicted"/>
<dbReference type="AlphaFoldDB" id="G2XVG1"/>
<dbReference type="HOGENOM" id="CLU_3376982_0_0_1"/>
<evidence type="ECO:0000313" key="2">
    <source>
        <dbReference type="Proteomes" id="UP000008177"/>
    </source>
</evidence>
<dbReference type="InParanoid" id="G2XVG1"/>
<gene>
    <name evidence="1" type="ORF">BofuT4_P053820.1</name>
</gene>
<dbReference type="Proteomes" id="UP000008177">
    <property type="component" value="Unplaced contigs"/>
</dbReference>
<dbReference type="EMBL" id="FQ790271">
    <property type="protein sequence ID" value="CCD44481.1"/>
    <property type="molecule type" value="Genomic_DNA"/>
</dbReference>
<evidence type="ECO:0000313" key="1">
    <source>
        <dbReference type="EMBL" id="CCD44481.1"/>
    </source>
</evidence>
<reference evidence="2" key="1">
    <citation type="journal article" date="2011" name="PLoS Genet.">
        <title>Genomic analysis of the necrotrophic fungal pathogens Sclerotinia sclerotiorum and Botrytis cinerea.</title>
        <authorList>
            <person name="Amselem J."/>
            <person name="Cuomo C.A."/>
            <person name="van Kan J.A."/>
            <person name="Viaud M."/>
            <person name="Benito E.P."/>
            <person name="Couloux A."/>
            <person name="Coutinho P.M."/>
            <person name="de Vries R.P."/>
            <person name="Dyer P.S."/>
            <person name="Fillinger S."/>
            <person name="Fournier E."/>
            <person name="Gout L."/>
            <person name="Hahn M."/>
            <person name="Kohn L."/>
            <person name="Lapalu N."/>
            <person name="Plummer K.M."/>
            <person name="Pradier J.M."/>
            <person name="Quevillon E."/>
            <person name="Sharon A."/>
            <person name="Simon A."/>
            <person name="ten Have A."/>
            <person name="Tudzynski B."/>
            <person name="Tudzynski P."/>
            <person name="Wincker P."/>
            <person name="Andrew M."/>
            <person name="Anthouard V."/>
            <person name="Beever R.E."/>
            <person name="Beffa R."/>
            <person name="Benoit I."/>
            <person name="Bouzid O."/>
            <person name="Brault B."/>
            <person name="Chen Z."/>
            <person name="Choquer M."/>
            <person name="Collemare J."/>
            <person name="Cotton P."/>
            <person name="Danchin E.G."/>
            <person name="Da Silva C."/>
            <person name="Gautier A."/>
            <person name="Giraud C."/>
            <person name="Giraud T."/>
            <person name="Gonzalez C."/>
            <person name="Grossetete S."/>
            <person name="Guldener U."/>
            <person name="Henrissat B."/>
            <person name="Howlett B.J."/>
            <person name="Kodira C."/>
            <person name="Kretschmer M."/>
            <person name="Lappartient A."/>
            <person name="Leroch M."/>
            <person name="Levis C."/>
            <person name="Mauceli E."/>
            <person name="Neuveglise C."/>
            <person name="Oeser B."/>
            <person name="Pearson M."/>
            <person name="Poulain J."/>
            <person name="Poussereau N."/>
            <person name="Quesneville H."/>
            <person name="Rascle C."/>
            <person name="Schumacher J."/>
            <person name="Segurens B."/>
            <person name="Sexton A."/>
            <person name="Silva E."/>
            <person name="Sirven C."/>
            <person name="Soanes D.M."/>
            <person name="Talbot N.J."/>
            <person name="Templeton M."/>
            <person name="Yandava C."/>
            <person name="Yarden O."/>
            <person name="Zeng Q."/>
            <person name="Rollins J.A."/>
            <person name="Lebrun M.H."/>
            <person name="Dickman M."/>
        </authorList>
    </citation>
    <scope>NUCLEOTIDE SEQUENCE [LARGE SCALE GENOMIC DNA]</scope>
    <source>
        <strain evidence="2">T4</strain>
    </source>
</reference>